<reference evidence="2 3" key="1">
    <citation type="journal article" date="2016" name="Nat. Commun.">
        <title>Thousands of microbial genomes shed light on interconnected biogeochemical processes in an aquifer system.</title>
        <authorList>
            <person name="Anantharaman K."/>
            <person name="Brown C.T."/>
            <person name="Hug L.A."/>
            <person name="Sharon I."/>
            <person name="Castelle C.J."/>
            <person name="Probst A.J."/>
            <person name="Thomas B.C."/>
            <person name="Singh A."/>
            <person name="Wilkins M.J."/>
            <person name="Karaoz U."/>
            <person name="Brodie E.L."/>
            <person name="Williams K.H."/>
            <person name="Hubbard S.S."/>
            <person name="Banfield J.F."/>
        </authorList>
    </citation>
    <scope>NUCLEOTIDE SEQUENCE [LARGE SCALE GENOMIC DNA]</scope>
</reference>
<evidence type="ECO:0000259" key="1">
    <source>
        <dbReference type="Pfam" id="PF16363"/>
    </source>
</evidence>
<dbReference type="Gene3D" id="3.40.50.720">
    <property type="entry name" value="NAD(P)-binding Rossmann-like Domain"/>
    <property type="match status" value="1"/>
</dbReference>
<dbReference type="EMBL" id="MFDF01000009">
    <property type="protein sequence ID" value="OGE35700.1"/>
    <property type="molecule type" value="Genomic_DNA"/>
</dbReference>
<dbReference type="AlphaFoldDB" id="A0A1F5K4L1"/>
<name>A0A1F5K4L1_9BACT</name>
<comment type="caution">
    <text evidence="2">The sequence shown here is derived from an EMBL/GenBank/DDBJ whole genome shotgun (WGS) entry which is preliminary data.</text>
</comment>
<sequence length="318" mass="35694">MGLAGRKILVSGGTGFIGSHLVESLVSLDANVVVPYQSSDPKSFFKDRKLDKQIILASCDLKNFQRVFEIICKYEIDYIFHLAAQSIVTVAYDNPKGTFDNNILGTVNILEAARLYGKVSGILVTSSDKAYGKLPRVSEKNPVGGDHPYESSKAAADIIARSYFKTFNLPITVTRFGNVYGEGDLNFSRIIPGIMRAIVKNEVLDIRSNGKYVRDYVYVGDIVYGMIVLMKNIKKVNGEAFNISSFENISVVEVVKKVQSLLGQKVKYRILGTAFNEIPKQSVNFNKIRSAFDWKPKNNFKSTIPQIYEWYKSYFNQV</sequence>
<gene>
    <name evidence="2" type="ORF">A3E66_04970</name>
</gene>
<dbReference type="Pfam" id="PF16363">
    <property type="entry name" value="GDP_Man_Dehyd"/>
    <property type="match status" value="1"/>
</dbReference>
<evidence type="ECO:0000313" key="3">
    <source>
        <dbReference type="Proteomes" id="UP000179051"/>
    </source>
</evidence>
<proteinExistence type="predicted"/>
<dbReference type="SUPFAM" id="SSF51735">
    <property type="entry name" value="NAD(P)-binding Rossmann-fold domains"/>
    <property type="match status" value="1"/>
</dbReference>
<accession>A0A1F5K4L1</accession>
<dbReference type="InterPro" id="IPR016040">
    <property type="entry name" value="NAD(P)-bd_dom"/>
</dbReference>
<protein>
    <recommendedName>
        <fullName evidence="1">NAD(P)-binding domain-containing protein</fullName>
    </recommendedName>
</protein>
<feature type="domain" description="NAD(P)-binding" evidence="1">
    <location>
        <begin position="9"/>
        <end position="305"/>
    </location>
</feature>
<evidence type="ECO:0000313" key="2">
    <source>
        <dbReference type="EMBL" id="OGE35700.1"/>
    </source>
</evidence>
<dbReference type="InterPro" id="IPR036291">
    <property type="entry name" value="NAD(P)-bd_dom_sf"/>
</dbReference>
<dbReference type="PANTHER" id="PTHR43000">
    <property type="entry name" value="DTDP-D-GLUCOSE 4,6-DEHYDRATASE-RELATED"/>
    <property type="match status" value="1"/>
</dbReference>
<dbReference type="Proteomes" id="UP000179051">
    <property type="component" value="Unassembled WGS sequence"/>
</dbReference>
<organism evidence="2 3">
    <name type="scientific">Candidatus Daviesbacteria bacterium RIFCSPHIGHO2_12_FULL_37_16</name>
    <dbReference type="NCBI Taxonomy" id="1797778"/>
    <lineage>
        <taxon>Bacteria</taxon>
        <taxon>Candidatus Daviesiibacteriota</taxon>
    </lineage>
</organism>